<dbReference type="GO" id="GO:0045717">
    <property type="term" value="P:negative regulation of fatty acid biosynthetic process"/>
    <property type="evidence" value="ECO:0007669"/>
    <property type="project" value="TreeGrafter"/>
</dbReference>
<feature type="repeat" description="WD" evidence="3">
    <location>
        <begin position="44"/>
        <end position="86"/>
    </location>
</feature>
<dbReference type="InterPro" id="IPR001680">
    <property type="entry name" value="WD40_rpt"/>
</dbReference>
<reference evidence="5 6" key="1">
    <citation type="journal article" date="2019" name="Nat. Ecol. Evol.">
        <title>Megaphylogeny resolves global patterns of mushroom evolution.</title>
        <authorList>
            <person name="Varga T."/>
            <person name="Krizsan K."/>
            <person name="Foldi C."/>
            <person name="Dima B."/>
            <person name="Sanchez-Garcia M."/>
            <person name="Sanchez-Ramirez S."/>
            <person name="Szollosi G.J."/>
            <person name="Szarkandi J.G."/>
            <person name="Papp V."/>
            <person name="Albert L."/>
            <person name="Andreopoulos W."/>
            <person name="Angelini C."/>
            <person name="Antonin V."/>
            <person name="Barry K.W."/>
            <person name="Bougher N.L."/>
            <person name="Buchanan P."/>
            <person name="Buyck B."/>
            <person name="Bense V."/>
            <person name="Catcheside P."/>
            <person name="Chovatia M."/>
            <person name="Cooper J."/>
            <person name="Damon W."/>
            <person name="Desjardin D."/>
            <person name="Finy P."/>
            <person name="Geml J."/>
            <person name="Haridas S."/>
            <person name="Hughes K."/>
            <person name="Justo A."/>
            <person name="Karasinski D."/>
            <person name="Kautmanova I."/>
            <person name="Kiss B."/>
            <person name="Kocsube S."/>
            <person name="Kotiranta H."/>
            <person name="LaButti K.M."/>
            <person name="Lechner B.E."/>
            <person name="Liimatainen K."/>
            <person name="Lipzen A."/>
            <person name="Lukacs Z."/>
            <person name="Mihaltcheva S."/>
            <person name="Morgado L.N."/>
            <person name="Niskanen T."/>
            <person name="Noordeloos M.E."/>
            <person name="Ohm R.A."/>
            <person name="Ortiz-Santana B."/>
            <person name="Ovrebo C."/>
            <person name="Racz N."/>
            <person name="Riley R."/>
            <person name="Savchenko A."/>
            <person name="Shiryaev A."/>
            <person name="Soop K."/>
            <person name="Spirin V."/>
            <person name="Szebenyi C."/>
            <person name="Tomsovsky M."/>
            <person name="Tulloss R.E."/>
            <person name="Uehling J."/>
            <person name="Grigoriev I.V."/>
            <person name="Vagvolgyi C."/>
            <person name="Papp T."/>
            <person name="Martin F.M."/>
            <person name="Miettinen O."/>
            <person name="Hibbett D.S."/>
            <person name="Nagy L.G."/>
        </authorList>
    </citation>
    <scope>NUCLEOTIDE SEQUENCE [LARGE SCALE GENOMIC DNA]</scope>
    <source>
        <strain evidence="5 6">CBS 121175</strain>
    </source>
</reference>
<proteinExistence type="predicted"/>
<dbReference type="Gene3D" id="2.130.10.10">
    <property type="entry name" value="YVTN repeat-like/Quinoprotein amine dehydrogenase"/>
    <property type="match status" value="2"/>
</dbReference>
<dbReference type="PROSITE" id="PS50294">
    <property type="entry name" value="WD_REPEATS_REGION"/>
    <property type="match status" value="1"/>
</dbReference>
<name>A0A5C3KWD6_COPMA</name>
<dbReference type="SMART" id="SM00320">
    <property type="entry name" value="WD40"/>
    <property type="match status" value="5"/>
</dbReference>
<evidence type="ECO:0000313" key="6">
    <source>
        <dbReference type="Proteomes" id="UP000307440"/>
    </source>
</evidence>
<sequence>MSRNLDLRNPLYALPNQLRCINSRKGQSSVESIIANGLPYSRRLHSHTSCVNALAFSSGDGRFLASGGDDLRLRLWDTHQDDLTQPSINLHGATGNIFTIAFSAQNRYIYSGGVCEAVFRYDISTLGETPVSQSPQASHFDQEGSIRSVSCHPFNEDIVLSASEDGTVVRYDARDSDTRTRRWRRDASESNTSALRLKVELASALYHPTISHLFLTADTRGKVCLRDERMIFGNSSREENGGIVRTYNTKLTKRSVQHLSNPEVSSVAFDQDGSRFALTLQHYLPTIYATEDPHPIAVCSGKIWPNGEPVTPGQKSYSNACTMKHGSFGSLGTNSDQYYGAGSDDFCAYLWKIPSISELKDQRKEINPLDWWTKETSDTTAFTDGFSQPKFIPVDLSRPHCRLTGHISIVNSVEFHPQFLHVATSGVEKDIILHSPTPGSPCTRDLEPTPTEVRALPDNNEEDRLSYFRALFGAFSEADRDENRTISMFDYIVRQEGDRNIFEIRKWRPDPADNEDEEPDPDDDSTDANSSSEDDTTYS</sequence>
<accession>A0A5C3KWD6</accession>
<gene>
    <name evidence="5" type="ORF">FA15DRAFT_669037</name>
</gene>
<evidence type="ECO:0000256" key="1">
    <source>
        <dbReference type="ARBA" id="ARBA00022574"/>
    </source>
</evidence>
<dbReference type="PANTHER" id="PTHR15574">
    <property type="entry name" value="WD REPEAT DOMAIN-CONTAINING FAMILY"/>
    <property type="match status" value="1"/>
</dbReference>
<dbReference type="GO" id="GO:0080008">
    <property type="term" value="C:Cul4-RING E3 ubiquitin ligase complex"/>
    <property type="evidence" value="ECO:0007669"/>
    <property type="project" value="TreeGrafter"/>
</dbReference>
<evidence type="ECO:0000256" key="3">
    <source>
        <dbReference type="PROSITE-ProRule" id="PRU00221"/>
    </source>
</evidence>
<dbReference type="PANTHER" id="PTHR15574:SF43">
    <property type="entry name" value="DDB1- AND CUL4-ASSOCIATED FACTOR 5"/>
    <property type="match status" value="1"/>
</dbReference>
<dbReference type="AlphaFoldDB" id="A0A5C3KWD6"/>
<dbReference type="InterPro" id="IPR036322">
    <property type="entry name" value="WD40_repeat_dom_sf"/>
</dbReference>
<dbReference type="Pfam" id="PF00400">
    <property type="entry name" value="WD40"/>
    <property type="match status" value="2"/>
</dbReference>
<dbReference type="InterPro" id="IPR015943">
    <property type="entry name" value="WD40/YVTN_repeat-like_dom_sf"/>
</dbReference>
<dbReference type="EMBL" id="ML210192">
    <property type="protein sequence ID" value="TFK24981.1"/>
    <property type="molecule type" value="Genomic_DNA"/>
</dbReference>
<dbReference type="STRING" id="230819.A0A5C3KWD6"/>
<evidence type="ECO:0000256" key="4">
    <source>
        <dbReference type="SAM" id="MobiDB-lite"/>
    </source>
</evidence>
<dbReference type="OrthoDB" id="4869960at2759"/>
<evidence type="ECO:0000256" key="2">
    <source>
        <dbReference type="ARBA" id="ARBA00022737"/>
    </source>
</evidence>
<dbReference type="GO" id="GO:0005737">
    <property type="term" value="C:cytoplasm"/>
    <property type="evidence" value="ECO:0007669"/>
    <property type="project" value="TreeGrafter"/>
</dbReference>
<dbReference type="Proteomes" id="UP000307440">
    <property type="component" value="Unassembled WGS sequence"/>
</dbReference>
<dbReference type="InterPro" id="IPR045151">
    <property type="entry name" value="DCAF8"/>
</dbReference>
<dbReference type="SUPFAM" id="SSF50978">
    <property type="entry name" value="WD40 repeat-like"/>
    <property type="match status" value="1"/>
</dbReference>
<protein>
    <submittedName>
        <fullName evidence="5">WD40 repeat-like protein</fullName>
    </submittedName>
</protein>
<keyword evidence="6" id="KW-1185">Reference proteome</keyword>
<feature type="region of interest" description="Disordered" evidence="4">
    <location>
        <begin position="504"/>
        <end position="539"/>
    </location>
</feature>
<keyword evidence="1 3" id="KW-0853">WD repeat</keyword>
<keyword evidence="2" id="KW-0677">Repeat</keyword>
<feature type="compositionally biased region" description="Acidic residues" evidence="4">
    <location>
        <begin position="512"/>
        <end position="539"/>
    </location>
</feature>
<organism evidence="5 6">
    <name type="scientific">Coprinopsis marcescibilis</name>
    <name type="common">Agaric fungus</name>
    <name type="synonym">Psathyrella marcescibilis</name>
    <dbReference type="NCBI Taxonomy" id="230819"/>
    <lineage>
        <taxon>Eukaryota</taxon>
        <taxon>Fungi</taxon>
        <taxon>Dikarya</taxon>
        <taxon>Basidiomycota</taxon>
        <taxon>Agaricomycotina</taxon>
        <taxon>Agaricomycetes</taxon>
        <taxon>Agaricomycetidae</taxon>
        <taxon>Agaricales</taxon>
        <taxon>Agaricineae</taxon>
        <taxon>Psathyrellaceae</taxon>
        <taxon>Coprinopsis</taxon>
    </lineage>
</organism>
<dbReference type="PROSITE" id="PS50082">
    <property type="entry name" value="WD_REPEATS_2"/>
    <property type="match status" value="1"/>
</dbReference>
<evidence type="ECO:0000313" key="5">
    <source>
        <dbReference type="EMBL" id="TFK24981.1"/>
    </source>
</evidence>